<accession>A0A7J8HH29</accession>
<evidence type="ECO:0000313" key="1">
    <source>
        <dbReference type="EMBL" id="KAF6471593.1"/>
    </source>
</evidence>
<dbReference type="AlphaFoldDB" id="A0A7J8HH29"/>
<reference evidence="1 2" key="1">
    <citation type="journal article" date="2020" name="Nature">
        <title>Six reference-quality genomes reveal evolution of bat adaptations.</title>
        <authorList>
            <person name="Jebb D."/>
            <person name="Huang Z."/>
            <person name="Pippel M."/>
            <person name="Hughes G.M."/>
            <person name="Lavrichenko K."/>
            <person name="Devanna P."/>
            <person name="Winkler S."/>
            <person name="Jermiin L.S."/>
            <person name="Skirmuntt E.C."/>
            <person name="Katzourakis A."/>
            <person name="Burkitt-Gray L."/>
            <person name="Ray D.A."/>
            <person name="Sullivan K.A.M."/>
            <person name="Roscito J.G."/>
            <person name="Kirilenko B.M."/>
            <person name="Davalos L.M."/>
            <person name="Corthals A.P."/>
            <person name="Power M.L."/>
            <person name="Jones G."/>
            <person name="Ransome R.D."/>
            <person name="Dechmann D.K.N."/>
            <person name="Locatelli A.G."/>
            <person name="Puechmaille S.J."/>
            <person name="Fedrigo O."/>
            <person name="Jarvis E.D."/>
            <person name="Hiller M."/>
            <person name="Vernes S.C."/>
            <person name="Myers E.W."/>
            <person name="Teeling E.C."/>
        </authorList>
    </citation>
    <scope>NUCLEOTIDE SEQUENCE [LARGE SCALE GENOMIC DNA]</scope>
    <source>
        <strain evidence="1">MMolMol1</strain>
        <tissue evidence="1">Muscle</tissue>
    </source>
</reference>
<comment type="caution">
    <text evidence="1">The sequence shown here is derived from an EMBL/GenBank/DDBJ whole genome shotgun (WGS) entry which is preliminary data.</text>
</comment>
<dbReference type="Proteomes" id="UP000550707">
    <property type="component" value="Unassembled WGS sequence"/>
</dbReference>
<name>A0A7J8HH29_MOLMO</name>
<dbReference type="InParanoid" id="A0A7J8HH29"/>
<organism evidence="1 2">
    <name type="scientific">Molossus molossus</name>
    <name type="common">Pallas' mastiff bat</name>
    <name type="synonym">Vespertilio molossus</name>
    <dbReference type="NCBI Taxonomy" id="27622"/>
    <lineage>
        <taxon>Eukaryota</taxon>
        <taxon>Metazoa</taxon>
        <taxon>Chordata</taxon>
        <taxon>Craniata</taxon>
        <taxon>Vertebrata</taxon>
        <taxon>Euteleostomi</taxon>
        <taxon>Mammalia</taxon>
        <taxon>Eutheria</taxon>
        <taxon>Laurasiatheria</taxon>
        <taxon>Chiroptera</taxon>
        <taxon>Yangochiroptera</taxon>
        <taxon>Molossidae</taxon>
        <taxon>Molossus</taxon>
    </lineage>
</organism>
<dbReference type="EMBL" id="JACASF010000006">
    <property type="protein sequence ID" value="KAF6471593.1"/>
    <property type="molecule type" value="Genomic_DNA"/>
</dbReference>
<sequence length="157" mass="17654">MDSMECYWSEVIPKGPFLIKQVDSWDVLMMLAERLCERSDRITLIRDWCSEEVVMENAKELTKVSFERTSQHLEVCMMEDIQVDVDANVDDGHVEVDRGVDVDAVHAADVAVNDIDVKANVDDVDLNTDVDRVDVNIDADVHGIAVNMDVDDVDVAD</sequence>
<proteinExistence type="predicted"/>
<protein>
    <submittedName>
        <fullName evidence="1">Uncharacterized protein</fullName>
    </submittedName>
</protein>
<evidence type="ECO:0000313" key="2">
    <source>
        <dbReference type="Proteomes" id="UP000550707"/>
    </source>
</evidence>
<keyword evidence="2" id="KW-1185">Reference proteome</keyword>
<gene>
    <name evidence="1" type="ORF">HJG59_010979</name>
</gene>